<dbReference type="PANTHER" id="PTHR32219">
    <property type="entry name" value="RNA-BINDING PROTEIN YLMH-RELATED"/>
    <property type="match status" value="1"/>
</dbReference>
<evidence type="ECO:0000256" key="4">
    <source>
        <dbReference type="ARBA" id="ARBA00022989"/>
    </source>
</evidence>
<evidence type="ECO:0000256" key="10">
    <source>
        <dbReference type="SAM" id="Phobius"/>
    </source>
</evidence>
<dbReference type="EMBL" id="CP151501">
    <property type="protein sequence ID" value="WZN58843.1"/>
    <property type="molecule type" value="Genomic_DNA"/>
</dbReference>
<keyword evidence="2" id="KW-1003">Cell membrane</keyword>
<feature type="transmembrane region" description="Helical" evidence="10">
    <location>
        <begin position="654"/>
        <end position="677"/>
    </location>
</feature>
<gene>
    <name evidence="11" type="ORF">HKI87_01g03670</name>
</gene>
<evidence type="ECO:0008006" key="13">
    <source>
        <dbReference type="Google" id="ProtNLM"/>
    </source>
</evidence>
<sequence length="679" mass="76545">MTTQTLEQPVAAGEEVLDEGKTAKEKVAAAAEEAGEAEKTVVEEKAKEKKKEEEKEEAEPESSEEEKGPGSRKDSGASAAAEVEAVAESAAGKPKGVWIVRIPRVDVDNTKLKTLEAELEGLNKQVVALNAVIRVKRVEKEGAYQKTSAALEKLKVSSAASRVKIEELAPYREKLKRQQEQVRAMKDIGRDLQCKTEGELLSKIEFLEHSIAHGSMTLNEEKEVVKRIKKLNQQKESIKVYDVSREALTETKQEIDEFRDVLKVLNSELDILKFRETGHREVFLGHKAEEEKVSASLTELINERNDLKRQSDECYERVKAERQRTRKLIAEFSKFRQTRREVKELVEGKKYHEAVELGRSSVDAWFQEKWNADGAYRDKYVANMVKHRHKKTSIEEIESELKEAAKGRGRGTRGSGSAEAEPLQSPDEVVAALLEQANQDWLESKKPKVAPVVIEVEEEEEEEEVEEVEVEEAKEPEPAAVAPPRRAPEPSRPAKQAFALEIDETVVADFQLPSVVKEIISDSTRSRSAGPKVVYQHSDDKAQKKEQRRLRKQKKQEKLRRKEEQQQESDRRRRAAEEERKAAEEERSAAIARRLAGQQQNNNQQQQNDQQQPEDGGEGPKQRLKRVKKNGRITFVPSDHKAEKPLVSSKVSSYAVPAVVGLVTVLGSLAGGVYYAYTS</sequence>
<evidence type="ECO:0000256" key="1">
    <source>
        <dbReference type="ARBA" id="ARBA00004162"/>
    </source>
</evidence>
<evidence type="ECO:0000256" key="2">
    <source>
        <dbReference type="ARBA" id="ARBA00022475"/>
    </source>
</evidence>
<dbReference type="AlphaFoldDB" id="A0AAX4NYT4"/>
<keyword evidence="6 10" id="KW-0472">Membrane</keyword>
<feature type="compositionally biased region" description="Acidic residues" evidence="9">
    <location>
        <begin position="54"/>
        <end position="64"/>
    </location>
</feature>
<evidence type="ECO:0000313" key="11">
    <source>
        <dbReference type="EMBL" id="WZN58843.1"/>
    </source>
</evidence>
<dbReference type="PANTHER" id="PTHR32219:SF3">
    <property type="entry name" value="CALPONIN-LIKE DOMAIN PROTEIN"/>
    <property type="match status" value="1"/>
</dbReference>
<protein>
    <recommendedName>
        <fullName evidence="13">Proton pump-interactor 1</fullName>
    </recommendedName>
</protein>
<comment type="subcellular location">
    <subcellularLocation>
        <location evidence="1">Cell membrane</location>
        <topology evidence="1">Single-pass membrane protein</topology>
    </subcellularLocation>
</comment>
<organism evidence="11 12">
    <name type="scientific">Chloropicon roscoffensis</name>
    <dbReference type="NCBI Taxonomy" id="1461544"/>
    <lineage>
        <taxon>Eukaryota</taxon>
        <taxon>Viridiplantae</taxon>
        <taxon>Chlorophyta</taxon>
        <taxon>Chloropicophyceae</taxon>
        <taxon>Chloropicales</taxon>
        <taxon>Chloropicaceae</taxon>
        <taxon>Chloropicon</taxon>
    </lineage>
</organism>
<feature type="compositionally biased region" description="Basic and acidic residues" evidence="9">
    <location>
        <begin position="65"/>
        <end position="75"/>
    </location>
</feature>
<evidence type="ECO:0000256" key="3">
    <source>
        <dbReference type="ARBA" id="ARBA00022692"/>
    </source>
</evidence>
<dbReference type="Proteomes" id="UP001472866">
    <property type="component" value="Chromosome 01"/>
</dbReference>
<feature type="coiled-coil region" evidence="8">
    <location>
        <begin position="248"/>
        <end position="317"/>
    </location>
</feature>
<comment type="similarity">
    <text evidence="7">Belongs to the plant Proton pump-interactor protein family.</text>
</comment>
<dbReference type="InterPro" id="IPR055282">
    <property type="entry name" value="PPI1-4"/>
</dbReference>
<accession>A0AAX4NYT4</accession>
<feature type="compositionally biased region" description="Basic residues" evidence="9">
    <location>
        <begin position="546"/>
        <end position="559"/>
    </location>
</feature>
<reference evidence="11 12" key="1">
    <citation type="submission" date="2024-03" db="EMBL/GenBank/DDBJ databases">
        <title>Complete genome sequence of the green alga Chloropicon roscoffensis RCC1871.</title>
        <authorList>
            <person name="Lemieux C."/>
            <person name="Pombert J.-F."/>
            <person name="Otis C."/>
            <person name="Turmel M."/>
        </authorList>
    </citation>
    <scope>NUCLEOTIDE SEQUENCE [LARGE SCALE GENOMIC DNA]</scope>
    <source>
        <strain evidence="11 12">RCC1871</strain>
    </source>
</reference>
<feature type="compositionally biased region" description="Basic and acidic residues" evidence="9">
    <location>
        <begin position="18"/>
        <end position="27"/>
    </location>
</feature>
<feature type="compositionally biased region" description="Low complexity" evidence="9">
    <location>
        <begin position="76"/>
        <end position="91"/>
    </location>
</feature>
<dbReference type="GO" id="GO:0005886">
    <property type="term" value="C:plasma membrane"/>
    <property type="evidence" value="ECO:0007669"/>
    <property type="project" value="UniProtKB-SubCell"/>
</dbReference>
<feature type="region of interest" description="Disordered" evidence="9">
    <location>
        <begin position="519"/>
        <end position="637"/>
    </location>
</feature>
<keyword evidence="12" id="KW-1185">Reference proteome</keyword>
<keyword evidence="4 10" id="KW-1133">Transmembrane helix</keyword>
<evidence type="ECO:0000256" key="7">
    <source>
        <dbReference type="ARBA" id="ARBA00038080"/>
    </source>
</evidence>
<evidence type="ECO:0000313" key="12">
    <source>
        <dbReference type="Proteomes" id="UP001472866"/>
    </source>
</evidence>
<name>A0AAX4NYT4_9CHLO</name>
<feature type="coiled-coil region" evidence="8">
    <location>
        <begin position="105"/>
        <end position="132"/>
    </location>
</feature>
<feature type="compositionally biased region" description="Basic and acidic residues" evidence="9">
    <location>
        <begin position="560"/>
        <end position="588"/>
    </location>
</feature>
<proteinExistence type="inferred from homology"/>
<keyword evidence="3 10" id="KW-0812">Transmembrane</keyword>
<keyword evidence="5 8" id="KW-0175">Coiled coil</keyword>
<feature type="region of interest" description="Disordered" evidence="9">
    <location>
        <begin position="403"/>
        <end position="424"/>
    </location>
</feature>
<feature type="compositionally biased region" description="Acidic residues" evidence="9">
    <location>
        <begin position="455"/>
        <end position="470"/>
    </location>
</feature>
<evidence type="ECO:0000256" key="9">
    <source>
        <dbReference type="SAM" id="MobiDB-lite"/>
    </source>
</evidence>
<feature type="region of interest" description="Disordered" evidence="9">
    <location>
        <begin position="1"/>
        <end position="91"/>
    </location>
</feature>
<feature type="compositionally biased region" description="Low complexity" evidence="9">
    <location>
        <begin position="589"/>
        <end position="611"/>
    </location>
</feature>
<evidence type="ECO:0000256" key="5">
    <source>
        <dbReference type="ARBA" id="ARBA00023054"/>
    </source>
</evidence>
<evidence type="ECO:0000256" key="8">
    <source>
        <dbReference type="SAM" id="Coils"/>
    </source>
</evidence>
<evidence type="ECO:0000256" key="6">
    <source>
        <dbReference type="ARBA" id="ARBA00023136"/>
    </source>
</evidence>
<feature type="compositionally biased region" description="Basic residues" evidence="9">
    <location>
        <begin position="622"/>
        <end position="631"/>
    </location>
</feature>
<feature type="compositionally biased region" description="Basic and acidic residues" evidence="9">
    <location>
        <begin position="36"/>
        <end position="53"/>
    </location>
</feature>
<feature type="region of interest" description="Disordered" evidence="9">
    <location>
        <begin position="455"/>
        <end position="496"/>
    </location>
</feature>